<proteinExistence type="predicted"/>
<dbReference type="Proteomes" id="UP001178508">
    <property type="component" value="Chromosome 10"/>
</dbReference>
<keyword evidence="2" id="KW-1185">Reference proteome</keyword>
<accession>A0AAV1FZ15</accession>
<gene>
    <name evidence="1" type="ORF">XNOV1_A039478</name>
</gene>
<dbReference type="EMBL" id="OY660873">
    <property type="protein sequence ID" value="CAJ1066433.1"/>
    <property type="molecule type" value="Genomic_DNA"/>
</dbReference>
<sequence length="239" mass="26906">MGEEIRREVNKAPFVSVMVDETTDASNAAQLALVLRYVTDTGVKERFVRFEDVTSGKRADDIAGLIIRFLVENECLGKVVAQCFDGAAVMSSGRNLPAASLSCGTNTVADKKLDVQFCLARVKQFCDTVERERSRYEEIYEATERTAGAPSAQRGPAQDPCAHYRQLHGRILDNIICQTQTRFQDHEKLIFVTLLDPQKFREYQKKFPHAAFSSLAQSQWNTFRSASAKNRTYRNVCHG</sequence>
<reference evidence="1" key="1">
    <citation type="submission" date="2023-08" db="EMBL/GenBank/DDBJ databases">
        <authorList>
            <person name="Alioto T."/>
            <person name="Alioto T."/>
            <person name="Gomez Garrido J."/>
        </authorList>
    </citation>
    <scope>NUCLEOTIDE SEQUENCE</scope>
</reference>
<dbReference type="PANTHER" id="PTHR45749">
    <property type="match status" value="1"/>
</dbReference>
<dbReference type="PANTHER" id="PTHR45749:SF28">
    <property type="entry name" value="ZINC FINGER MYM-TYPE PROTEIN 1-LIKE-RELATED"/>
    <property type="match status" value="1"/>
</dbReference>
<name>A0AAV1FZ15_XYRNO</name>
<protein>
    <submittedName>
        <fullName evidence="1">Zinc finger MYM-type protein 1-like isoform X1</fullName>
    </submittedName>
</protein>
<organism evidence="1 2">
    <name type="scientific">Xyrichtys novacula</name>
    <name type="common">Pearly razorfish</name>
    <name type="synonym">Hemipteronotus novacula</name>
    <dbReference type="NCBI Taxonomy" id="13765"/>
    <lineage>
        <taxon>Eukaryota</taxon>
        <taxon>Metazoa</taxon>
        <taxon>Chordata</taxon>
        <taxon>Craniata</taxon>
        <taxon>Vertebrata</taxon>
        <taxon>Euteleostomi</taxon>
        <taxon>Actinopterygii</taxon>
        <taxon>Neopterygii</taxon>
        <taxon>Teleostei</taxon>
        <taxon>Neoteleostei</taxon>
        <taxon>Acanthomorphata</taxon>
        <taxon>Eupercaria</taxon>
        <taxon>Labriformes</taxon>
        <taxon>Labridae</taxon>
        <taxon>Xyrichtys</taxon>
    </lineage>
</organism>
<dbReference type="AlphaFoldDB" id="A0AAV1FZ15"/>
<evidence type="ECO:0000313" key="2">
    <source>
        <dbReference type="Proteomes" id="UP001178508"/>
    </source>
</evidence>
<evidence type="ECO:0000313" key="1">
    <source>
        <dbReference type="EMBL" id="CAJ1066433.1"/>
    </source>
</evidence>